<keyword evidence="1" id="KW-1133">Transmembrane helix</keyword>
<feature type="transmembrane region" description="Helical" evidence="1">
    <location>
        <begin position="60"/>
        <end position="83"/>
    </location>
</feature>
<evidence type="ECO:0008006" key="3">
    <source>
        <dbReference type="Google" id="ProtNLM"/>
    </source>
</evidence>
<gene>
    <name evidence="2" type="ORF">SDC9_42674</name>
</gene>
<dbReference type="PANTHER" id="PTHR20992:SF9">
    <property type="entry name" value="AT15442P-RELATED"/>
    <property type="match status" value="1"/>
</dbReference>
<proteinExistence type="predicted"/>
<keyword evidence="1" id="KW-0812">Transmembrane</keyword>
<dbReference type="EMBL" id="VSSQ01000512">
    <property type="protein sequence ID" value="MPL96493.1"/>
    <property type="molecule type" value="Genomic_DNA"/>
</dbReference>
<feature type="transmembrane region" description="Helical" evidence="1">
    <location>
        <begin position="95"/>
        <end position="117"/>
    </location>
</feature>
<feature type="transmembrane region" description="Helical" evidence="1">
    <location>
        <begin position="158"/>
        <end position="178"/>
    </location>
</feature>
<evidence type="ECO:0000256" key="1">
    <source>
        <dbReference type="SAM" id="Phobius"/>
    </source>
</evidence>
<name>A0A644W1Y7_9ZZZZ</name>
<dbReference type="AlphaFoldDB" id="A0A644W1Y7"/>
<comment type="caution">
    <text evidence="2">The sequence shown here is derived from an EMBL/GenBank/DDBJ whole genome shotgun (WGS) entry which is preliminary data.</text>
</comment>
<dbReference type="Pfam" id="PF04087">
    <property type="entry name" value="DUF389"/>
    <property type="match status" value="1"/>
</dbReference>
<organism evidence="2">
    <name type="scientific">bioreactor metagenome</name>
    <dbReference type="NCBI Taxonomy" id="1076179"/>
    <lineage>
        <taxon>unclassified sequences</taxon>
        <taxon>metagenomes</taxon>
        <taxon>ecological metagenomes</taxon>
    </lineage>
</organism>
<sequence>MSKFYQQVKEIANFADQVDITGTIESIKKNIDFKGPNVWILAFAVIVASVGLNVNSTPVIIGAMLISPLMGPIIGTGMAVGINDSLLLKRSLKNLGIMVVISLMASTLFFIISPLSLDEPTELLARTRPTIYDVFIAFFGGLAGIVEGSRKEKGTVIAGVAIATALMPPLCTAGYGIANLNLTYFAGAIYLFSINSLFIALATFIMVRYLHFPLVKFEDPVKQRRVRRTISIVTVLMIIPSIYTAVVVIRENTFNVSAKQFINDNKTLENSYIYDYKINHSGGASTLELSIAGEPLREGQKEMLYSSVEKFGIGRAYLTIKESATADALDEAGVVKSIFERSDLEIQKREEMLRKMESELNAIKSREIPYRQIAEEILAQHPGLTFFSIARGASVNLSDFNASDKIMVMATWKEPLSDSDIKKLESWLSVRLGEKNIIITQVN</sequence>
<feature type="transmembrane region" description="Helical" evidence="1">
    <location>
        <begin position="38"/>
        <end position="54"/>
    </location>
</feature>
<feature type="transmembrane region" description="Helical" evidence="1">
    <location>
        <begin position="184"/>
        <end position="210"/>
    </location>
</feature>
<feature type="transmembrane region" description="Helical" evidence="1">
    <location>
        <begin position="230"/>
        <end position="249"/>
    </location>
</feature>
<dbReference type="InterPro" id="IPR005240">
    <property type="entry name" value="DUF389"/>
</dbReference>
<dbReference type="PANTHER" id="PTHR20992">
    <property type="entry name" value="AT15442P-RELATED"/>
    <property type="match status" value="1"/>
</dbReference>
<protein>
    <recommendedName>
        <fullName evidence="3">TIGR00341 family protein</fullName>
    </recommendedName>
</protein>
<reference evidence="2" key="1">
    <citation type="submission" date="2019-08" db="EMBL/GenBank/DDBJ databases">
        <authorList>
            <person name="Kucharzyk K."/>
            <person name="Murdoch R.W."/>
            <person name="Higgins S."/>
            <person name="Loffler F."/>
        </authorList>
    </citation>
    <scope>NUCLEOTIDE SEQUENCE</scope>
</reference>
<evidence type="ECO:0000313" key="2">
    <source>
        <dbReference type="EMBL" id="MPL96493.1"/>
    </source>
</evidence>
<feature type="transmembrane region" description="Helical" evidence="1">
    <location>
        <begin position="129"/>
        <end position="146"/>
    </location>
</feature>
<keyword evidence="1" id="KW-0472">Membrane</keyword>
<accession>A0A644W1Y7</accession>